<dbReference type="InterPro" id="IPR045002">
    <property type="entry name" value="Ech1-like"/>
</dbReference>
<evidence type="ECO:0000256" key="1">
    <source>
        <dbReference type="ARBA" id="ARBA00005254"/>
    </source>
</evidence>
<comment type="similarity">
    <text evidence="1">Belongs to the enoyl-CoA hydratase/isomerase family.</text>
</comment>
<dbReference type="InterPro" id="IPR029045">
    <property type="entry name" value="ClpP/crotonase-like_dom_sf"/>
</dbReference>
<dbReference type="Proteomes" id="UP001596223">
    <property type="component" value="Unassembled WGS sequence"/>
</dbReference>
<dbReference type="EMBL" id="JBHSQN010000013">
    <property type="protein sequence ID" value="MFC6013132.1"/>
    <property type="molecule type" value="Genomic_DNA"/>
</dbReference>
<dbReference type="Gene3D" id="3.90.226.10">
    <property type="entry name" value="2-enoyl-CoA Hydratase, Chain A, domain 1"/>
    <property type="match status" value="1"/>
</dbReference>
<sequence>MSDRIELDIREGVAYATLSRPEKLNALDFPLLDALAQVPARIAADRSVRAVILRGAGEAFCSGLDFASTGKDTRRLVTGFAKLPVQTTNLFQKACWAWRELPVPVLLHGHCYGGGMQLALAADFRFTTPDCRLSIMEAKWGLIPDMTGSVTLRELIPMDLAKYLTMTAEVFDGTQAKEYGLVTGVSDDPLATAEALVDKLRHRSPDAIAATKKLFHDTWTESPRSAFWTESVLQARLITGKNHRIARKAEENPDWSPRAL</sequence>
<gene>
    <name evidence="2" type="ORF">ACFP3H_18910</name>
</gene>
<comment type="caution">
    <text evidence="2">The sequence shown here is derived from an EMBL/GenBank/DDBJ whole genome shotgun (WGS) entry which is preliminary data.</text>
</comment>
<dbReference type="CDD" id="cd06558">
    <property type="entry name" value="crotonase-like"/>
    <property type="match status" value="1"/>
</dbReference>
<evidence type="ECO:0000313" key="2">
    <source>
        <dbReference type="EMBL" id="MFC6013132.1"/>
    </source>
</evidence>
<dbReference type="SUPFAM" id="SSF52096">
    <property type="entry name" value="ClpP/crotonase"/>
    <property type="match status" value="1"/>
</dbReference>
<proteinExistence type="inferred from homology"/>
<dbReference type="InterPro" id="IPR001753">
    <property type="entry name" value="Enoyl-CoA_hydra/iso"/>
</dbReference>
<organism evidence="2 3">
    <name type="scientific">Nocardia lasii</name>
    <dbReference type="NCBI Taxonomy" id="1616107"/>
    <lineage>
        <taxon>Bacteria</taxon>
        <taxon>Bacillati</taxon>
        <taxon>Actinomycetota</taxon>
        <taxon>Actinomycetes</taxon>
        <taxon>Mycobacteriales</taxon>
        <taxon>Nocardiaceae</taxon>
        <taxon>Nocardia</taxon>
    </lineage>
</organism>
<dbReference type="PANTHER" id="PTHR43149">
    <property type="entry name" value="ENOYL-COA HYDRATASE"/>
    <property type="match status" value="1"/>
</dbReference>
<keyword evidence="3" id="KW-1185">Reference proteome</keyword>
<name>A0ABW1JW09_9NOCA</name>
<dbReference type="RefSeq" id="WP_378607861.1">
    <property type="nucleotide sequence ID" value="NZ_JBHSQN010000013.1"/>
</dbReference>
<reference evidence="3" key="1">
    <citation type="journal article" date="2019" name="Int. J. Syst. Evol. Microbiol.">
        <title>The Global Catalogue of Microorganisms (GCM) 10K type strain sequencing project: providing services to taxonomists for standard genome sequencing and annotation.</title>
        <authorList>
            <consortium name="The Broad Institute Genomics Platform"/>
            <consortium name="The Broad Institute Genome Sequencing Center for Infectious Disease"/>
            <person name="Wu L."/>
            <person name="Ma J."/>
        </authorList>
    </citation>
    <scope>NUCLEOTIDE SEQUENCE [LARGE SCALE GENOMIC DNA]</scope>
    <source>
        <strain evidence="3">CCUG 36956</strain>
    </source>
</reference>
<dbReference type="NCBIfam" id="NF005699">
    <property type="entry name" value="PRK07509.1"/>
    <property type="match status" value="1"/>
</dbReference>
<accession>A0ABW1JW09</accession>
<protein>
    <submittedName>
        <fullName evidence="2">Crotonase/enoyl-CoA hydratase family protein</fullName>
    </submittedName>
</protein>
<dbReference type="PANTHER" id="PTHR43149:SF1">
    <property type="entry name" value="DELTA(3,5)-DELTA(2,4)-DIENOYL-COA ISOMERASE, MITOCHONDRIAL"/>
    <property type="match status" value="1"/>
</dbReference>
<evidence type="ECO:0000313" key="3">
    <source>
        <dbReference type="Proteomes" id="UP001596223"/>
    </source>
</evidence>
<dbReference type="Pfam" id="PF00378">
    <property type="entry name" value="ECH_1"/>
    <property type="match status" value="1"/>
</dbReference>